<comment type="caution">
    <text evidence="2">The sequence shown here is derived from an EMBL/GenBank/DDBJ whole genome shotgun (WGS) entry which is preliminary data.</text>
</comment>
<reference evidence="2" key="1">
    <citation type="submission" date="2020-10" db="EMBL/GenBank/DDBJ databases">
        <authorList>
            <person name="Han B."/>
            <person name="Lu T."/>
            <person name="Zhao Q."/>
            <person name="Huang X."/>
            <person name="Zhao Y."/>
        </authorList>
    </citation>
    <scope>NUCLEOTIDE SEQUENCE</scope>
</reference>
<accession>A0A811PR56</accession>
<protein>
    <submittedName>
        <fullName evidence="2">Uncharacterized protein</fullName>
    </submittedName>
</protein>
<feature type="coiled-coil region" evidence="1">
    <location>
        <begin position="6"/>
        <end position="33"/>
    </location>
</feature>
<dbReference type="Proteomes" id="UP000604825">
    <property type="component" value="Unassembled WGS sequence"/>
</dbReference>
<dbReference type="AlphaFoldDB" id="A0A811PR56"/>
<evidence type="ECO:0000313" key="2">
    <source>
        <dbReference type="EMBL" id="CAD6244760.1"/>
    </source>
</evidence>
<evidence type="ECO:0000313" key="3">
    <source>
        <dbReference type="Proteomes" id="UP000604825"/>
    </source>
</evidence>
<dbReference type="EMBL" id="CAJGYO010000007">
    <property type="protein sequence ID" value="CAD6244760.1"/>
    <property type="molecule type" value="Genomic_DNA"/>
</dbReference>
<sequence>MAEPTLAALLAQMQAMTADLAALKTDMASVKAQSESSGSGGADGHRSDPQLSIPEVLYHQQGSYSIVKSKMSDVIPRDFSKFTYVDRPVSKYVFEVLDLEIGEQTRFIACPRVGGLSGVSSQDKVMSVARACKELIPHNFVKKLKFCYDEADRTVYCLADNDQVSEIYCAYSVRVGEVNVTFCKVSSIVMRKNSIRAYLDVDITVKGNCSGCTLENEVVSLFVFENLDLVPGEQTSVIAVKDSDTEDKVKLVVKLVSQSRGPSFVSKYKFGLFDIGLATLFDDEDCLKILFYEAFVIVF</sequence>
<organism evidence="2 3">
    <name type="scientific">Miscanthus lutarioriparius</name>
    <dbReference type="NCBI Taxonomy" id="422564"/>
    <lineage>
        <taxon>Eukaryota</taxon>
        <taxon>Viridiplantae</taxon>
        <taxon>Streptophyta</taxon>
        <taxon>Embryophyta</taxon>
        <taxon>Tracheophyta</taxon>
        <taxon>Spermatophyta</taxon>
        <taxon>Magnoliopsida</taxon>
        <taxon>Liliopsida</taxon>
        <taxon>Poales</taxon>
        <taxon>Poaceae</taxon>
        <taxon>PACMAD clade</taxon>
        <taxon>Panicoideae</taxon>
        <taxon>Andropogonodae</taxon>
        <taxon>Andropogoneae</taxon>
        <taxon>Saccharinae</taxon>
        <taxon>Miscanthus</taxon>
    </lineage>
</organism>
<name>A0A811PR56_9POAL</name>
<evidence type="ECO:0000256" key="1">
    <source>
        <dbReference type="SAM" id="Coils"/>
    </source>
</evidence>
<keyword evidence="3" id="KW-1185">Reference proteome</keyword>
<gene>
    <name evidence="2" type="ORF">NCGR_LOCUS29325</name>
</gene>
<proteinExistence type="predicted"/>
<keyword evidence="1" id="KW-0175">Coiled coil</keyword>